<reference evidence="1" key="2">
    <citation type="journal article" date="2010" name="Nature">
        <title>Comparative genomics reveals mobile pathogenicity chromosomes in Fusarium.</title>
        <authorList>
            <person name="Ma L.J."/>
            <person name="van der Does H.C."/>
            <person name="Borkovich K.A."/>
            <person name="Coleman J.J."/>
            <person name="Daboussi M.J."/>
            <person name="Di Pietro A."/>
            <person name="Dufresne M."/>
            <person name="Freitag M."/>
            <person name="Grabherr M."/>
            <person name="Henrissat B."/>
            <person name="Houterman P.M."/>
            <person name="Kang S."/>
            <person name="Shim W.B."/>
            <person name="Woloshuk C."/>
            <person name="Xie X."/>
            <person name="Xu J.R."/>
            <person name="Antoniw J."/>
            <person name="Baker S.E."/>
            <person name="Bluhm B.H."/>
            <person name="Breakspear A."/>
            <person name="Brown D.W."/>
            <person name="Butchko R.A."/>
            <person name="Chapman S."/>
            <person name="Coulson R."/>
            <person name="Coutinho P.M."/>
            <person name="Danchin E.G."/>
            <person name="Diener A."/>
            <person name="Gale L.R."/>
            <person name="Gardiner D.M."/>
            <person name="Goff S."/>
            <person name="Hammond-Kosack K.E."/>
            <person name="Hilburn K."/>
            <person name="Hua-Van A."/>
            <person name="Jonkers W."/>
            <person name="Kazan K."/>
            <person name="Kodira C.D."/>
            <person name="Koehrsen M."/>
            <person name="Kumar L."/>
            <person name="Lee Y.H."/>
            <person name="Li L."/>
            <person name="Manners J.M."/>
            <person name="Miranda-Saavedra D."/>
            <person name="Mukherjee M."/>
            <person name="Park G."/>
            <person name="Park J."/>
            <person name="Park S.Y."/>
            <person name="Proctor R.H."/>
            <person name="Regev A."/>
            <person name="Ruiz-Roldan M.C."/>
            <person name="Sain D."/>
            <person name="Sakthikumar S."/>
            <person name="Sykes S."/>
            <person name="Schwartz D.C."/>
            <person name="Turgeon B.G."/>
            <person name="Wapinski I."/>
            <person name="Yoder O."/>
            <person name="Young S."/>
            <person name="Zeng Q."/>
            <person name="Zhou S."/>
            <person name="Galagan J."/>
            <person name="Cuomo C.A."/>
            <person name="Kistler H.C."/>
            <person name="Rep M."/>
        </authorList>
    </citation>
    <scope>NUCLEOTIDE SEQUENCE [LARGE SCALE GENOMIC DNA]</scope>
    <source>
        <strain evidence="1">4287</strain>
    </source>
</reference>
<dbReference type="GeneID" id="28961965"/>
<accession>A0A0J9VWA6</accession>
<dbReference type="RefSeq" id="XP_018253143.1">
    <property type="nucleotide sequence ID" value="XM_018401567.1"/>
</dbReference>
<reference evidence="1" key="1">
    <citation type="submission" date="2007-04" db="EMBL/GenBank/DDBJ databases">
        <authorList>
            <consortium name="The Broad Institute Genome Sequencing Platform"/>
            <person name="Birren B."/>
            <person name="Lander E."/>
            <person name="Galagan J."/>
            <person name="Nusbaum C."/>
            <person name="Devon K."/>
            <person name="Ma L.-J."/>
            <person name="Jaffe D."/>
            <person name="Butler J."/>
            <person name="Alvarez P."/>
            <person name="Gnerre S."/>
            <person name="Grabherr M."/>
            <person name="Kleber M."/>
            <person name="Mauceli E."/>
            <person name="Brockman W."/>
            <person name="MacCallum I.A."/>
            <person name="Young S."/>
            <person name="LaButti K."/>
            <person name="DeCaprio D."/>
            <person name="Crawford M."/>
            <person name="Koehrsen M."/>
            <person name="Engels R."/>
            <person name="Montgomery P."/>
            <person name="Pearson M."/>
            <person name="Howarth C."/>
            <person name="Larson L."/>
            <person name="White J."/>
            <person name="O'Leary S."/>
            <person name="Kodira C."/>
            <person name="Zeng Q."/>
            <person name="Yandava C."/>
            <person name="Alvarado L."/>
            <person name="Kistler C."/>
            <person name="Shim W.-B."/>
            <person name="Kang S."/>
            <person name="Woloshuk C."/>
        </authorList>
    </citation>
    <scope>NUCLEOTIDE SEQUENCE</scope>
    <source>
        <strain evidence="1">4287</strain>
    </source>
</reference>
<evidence type="ECO:0000313" key="1">
    <source>
        <dbReference type="EMBL" id="KNB15098.1"/>
    </source>
</evidence>
<organism evidence="1 2">
    <name type="scientific">Fusarium oxysporum f. sp. lycopersici (strain 4287 / CBS 123668 / FGSC 9935 / NRRL 34936)</name>
    <name type="common">Fusarium vascular wilt of tomato</name>
    <dbReference type="NCBI Taxonomy" id="426428"/>
    <lineage>
        <taxon>Eukaryota</taxon>
        <taxon>Fungi</taxon>
        <taxon>Dikarya</taxon>
        <taxon>Ascomycota</taxon>
        <taxon>Pezizomycotina</taxon>
        <taxon>Sordariomycetes</taxon>
        <taxon>Hypocreomycetidae</taxon>
        <taxon>Hypocreales</taxon>
        <taxon>Nectriaceae</taxon>
        <taxon>Fusarium</taxon>
        <taxon>Fusarium oxysporum species complex</taxon>
    </lineage>
</organism>
<protein>
    <submittedName>
        <fullName evidence="1">Uncharacterized protein</fullName>
    </submittedName>
</protein>
<evidence type="ECO:0000313" key="2">
    <source>
        <dbReference type="Proteomes" id="UP000009097"/>
    </source>
</evidence>
<gene>
    <name evidence="1" type="ORF">FOXG_21259</name>
</gene>
<proteinExistence type="predicted"/>
<dbReference type="OrthoDB" id="5020845at2759"/>
<sequence length="134" mass="16026">MSLPHFRDRKTVTTPSILDGYKEPRWCLRSFQSVFHFVFGKYRELMHGVDRELREREVLDGGISRGDNTRVCQFLWVVSRDATGYLTLEDIFMRDIDQHGLLIESSLKPIYEPWTRATYFWDGERMAKIYVNQW</sequence>
<dbReference type="KEGG" id="fox:FOXG_21259"/>
<dbReference type="EMBL" id="DS231715">
    <property type="protein sequence ID" value="KNB15098.1"/>
    <property type="molecule type" value="Genomic_DNA"/>
</dbReference>
<dbReference type="VEuPathDB" id="FungiDB:FOXG_21259"/>
<name>A0A0J9VWA6_FUSO4</name>
<dbReference type="Proteomes" id="UP000009097">
    <property type="component" value="Unassembled WGS sequence"/>
</dbReference>
<dbReference type="AlphaFoldDB" id="A0A0J9VWA6"/>